<evidence type="ECO:0000313" key="1">
    <source>
        <dbReference type="EMBL" id="GJT55973.1"/>
    </source>
</evidence>
<gene>
    <name evidence="1" type="ORF">Tco_0991027</name>
</gene>
<sequence>MLLCCEPDTAYGLHPIRRISDESALAVEIDFTWSLGFGSVEPAASVEARISLIMFEFSSCLFVDSAMNLVRGSSNVCLRSGYEEFPLLHW</sequence>
<evidence type="ECO:0000313" key="2">
    <source>
        <dbReference type="Proteomes" id="UP001151760"/>
    </source>
</evidence>
<reference evidence="1" key="2">
    <citation type="submission" date="2022-01" db="EMBL/GenBank/DDBJ databases">
        <authorList>
            <person name="Yamashiro T."/>
            <person name="Shiraishi A."/>
            <person name="Satake H."/>
            <person name="Nakayama K."/>
        </authorList>
    </citation>
    <scope>NUCLEOTIDE SEQUENCE</scope>
</reference>
<reference evidence="1" key="1">
    <citation type="journal article" date="2022" name="Int. J. Mol. Sci.">
        <title>Draft Genome of Tanacetum Coccineum: Genomic Comparison of Closely Related Tanacetum-Family Plants.</title>
        <authorList>
            <person name="Yamashiro T."/>
            <person name="Shiraishi A."/>
            <person name="Nakayama K."/>
            <person name="Satake H."/>
        </authorList>
    </citation>
    <scope>NUCLEOTIDE SEQUENCE</scope>
</reference>
<keyword evidence="2" id="KW-1185">Reference proteome</keyword>
<proteinExistence type="predicted"/>
<dbReference type="EMBL" id="BQNB010016804">
    <property type="protein sequence ID" value="GJT55973.1"/>
    <property type="molecule type" value="Genomic_DNA"/>
</dbReference>
<protein>
    <submittedName>
        <fullName evidence="1">Uncharacterized protein</fullName>
    </submittedName>
</protein>
<name>A0ABQ5EYW2_9ASTR</name>
<organism evidence="1 2">
    <name type="scientific">Tanacetum coccineum</name>
    <dbReference type="NCBI Taxonomy" id="301880"/>
    <lineage>
        <taxon>Eukaryota</taxon>
        <taxon>Viridiplantae</taxon>
        <taxon>Streptophyta</taxon>
        <taxon>Embryophyta</taxon>
        <taxon>Tracheophyta</taxon>
        <taxon>Spermatophyta</taxon>
        <taxon>Magnoliopsida</taxon>
        <taxon>eudicotyledons</taxon>
        <taxon>Gunneridae</taxon>
        <taxon>Pentapetalae</taxon>
        <taxon>asterids</taxon>
        <taxon>campanulids</taxon>
        <taxon>Asterales</taxon>
        <taxon>Asteraceae</taxon>
        <taxon>Asteroideae</taxon>
        <taxon>Anthemideae</taxon>
        <taxon>Anthemidinae</taxon>
        <taxon>Tanacetum</taxon>
    </lineage>
</organism>
<accession>A0ABQ5EYW2</accession>
<comment type="caution">
    <text evidence="1">The sequence shown here is derived from an EMBL/GenBank/DDBJ whole genome shotgun (WGS) entry which is preliminary data.</text>
</comment>
<dbReference type="Proteomes" id="UP001151760">
    <property type="component" value="Unassembled WGS sequence"/>
</dbReference>